<keyword evidence="16" id="KW-1185">Reference proteome</keyword>
<dbReference type="InterPro" id="IPR011050">
    <property type="entry name" value="Pectin_lyase_fold/virulence"/>
</dbReference>
<organism evidence="15 16">
    <name type="scientific">Taxus chinensis</name>
    <name type="common">Chinese yew</name>
    <name type="synonym">Taxus wallichiana var. chinensis</name>
    <dbReference type="NCBI Taxonomy" id="29808"/>
    <lineage>
        <taxon>Eukaryota</taxon>
        <taxon>Viridiplantae</taxon>
        <taxon>Streptophyta</taxon>
        <taxon>Embryophyta</taxon>
        <taxon>Tracheophyta</taxon>
        <taxon>Spermatophyta</taxon>
        <taxon>Pinopsida</taxon>
        <taxon>Pinidae</taxon>
        <taxon>Conifers II</taxon>
        <taxon>Cupressales</taxon>
        <taxon>Taxaceae</taxon>
        <taxon>Taxus</taxon>
    </lineage>
</organism>
<comment type="pathway">
    <text evidence="1 12">Glycan metabolism; pectin degradation; 2-dehydro-3-deoxy-D-gluconate from pectin: step 1/5.</text>
</comment>
<dbReference type="InterPro" id="IPR000070">
    <property type="entry name" value="Pectinesterase_cat"/>
</dbReference>
<keyword evidence="13" id="KW-0472">Membrane</keyword>
<comment type="similarity">
    <text evidence="2">In the N-terminal section; belongs to the PMEI family.</text>
</comment>
<comment type="catalytic activity">
    <reaction evidence="9 12">
        <text>[(1-&gt;4)-alpha-D-galacturonosyl methyl ester](n) + n H2O = [(1-&gt;4)-alpha-D-galacturonosyl](n) + n methanol + n H(+)</text>
        <dbReference type="Rhea" id="RHEA:22380"/>
        <dbReference type="Rhea" id="RHEA-COMP:14570"/>
        <dbReference type="Rhea" id="RHEA-COMP:14573"/>
        <dbReference type="ChEBI" id="CHEBI:15377"/>
        <dbReference type="ChEBI" id="CHEBI:15378"/>
        <dbReference type="ChEBI" id="CHEBI:17790"/>
        <dbReference type="ChEBI" id="CHEBI:140522"/>
        <dbReference type="ChEBI" id="CHEBI:140523"/>
        <dbReference type="EC" id="3.1.1.11"/>
    </reaction>
</comment>
<dbReference type="SUPFAM" id="SSF51126">
    <property type="entry name" value="Pectin lyase-like"/>
    <property type="match status" value="1"/>
</dbReference>
<evidence type="ECO:0000256" key="5">
    <source>
        <dbReference type="ARBA" id="ARBA00022801"/>
    </source>
</evidence>
<dbReference type="CDD" id="cd15798">
    <property type="entry name" value="PMEI-like_3"/>
    <property type="match status" value="1"/>
</dbReference>
<dbReference type="EC" id="3.1.1.11" evidence="4 12"/>
<dbReference type="SMART" id="SM00856">
    <property type="entry name" value="PMEI"/>
    <property type="match status" value="1"/>
</dbReference>
<dbReference type="Proteomes" id="UP000824469">
    <property type="component" value="Unassembled WGS sequence"/>
</dbReference>
<dbReference type="GO" id="GO:0042545">
    <property type="term" value="P:cell wall modification"/>
    <property type="evidence" value="ECO:0007669"/>
    <property type="project" value="UniProtKB-UniRule"/>
</dbReference>
<dbReference type="PROSITE" id="PS00503">
    <property type="entry name" value="PECTINESTERASE_2"/>
    <property type="match status" value="1"/>
</dbReference>
<sequence length="595" mass="64724">MNSFKEGIHSFKGYGKVAEALDQRSLQEKAKTRKRVIIICIASVVLVAIVASVAVGIVRSKSSSNADTGSAAGESKTTSKAMKAVCDTTQYQDTCISSLSSYPGASKASAKDLVDIAVVVALSQAQKAFDLVSNLTTKSSDLYQKMALMDCLELMDETVDQLNSSNGELKKFDFKSLTDPAGDVRTWLSAALTNLDTCVDGMANTTSNDAKAQIESIVENLNQLTSNGLAIVKSISDVLGILKIPFPTRRLLTDDFYPVEHGFPEWVSAADRRLLQVNVTQADITVAKDKSGNYQTIQEAVDAAPEKSMKRYIIKVKAGIYEENVQISKKKTMLMIIGDGMDNTIVTGSKNVVDGTPTFSTATVAAVGMGFIARDIQFTNSAGASKHQAVALRVGSDKSLFLRCKITAYQDTLYAYSLRQFYRDCYISGTVDFIFGNAAVVFQNCTIAVRVPNAGQKNTVTAQGRKDPNQNTGISIHNCKITGETDLNAVKSIYPSYLGRPWKMYSRTVIMLSQIDDIINPAGWLEWDADFALKTLYYAEYNNFGAGAAVNNRVKWPGYKVLTDENDAKPFTVGQFIGTSWLKTTEVAFTEGLTA</sequence>
<dbReference type="EMBL" id="JAHRHJ020000008">
    <property type="protein sequence ID" value="KAH9305518.1"/>
    <property type="molecule type" value="Genomic_DNA"/>
</dbReference>
<dbReference type="GO" id="GO:0030599">
    <property type="term" value="F:pectinesterase activity"/>
    <property type="evidence" value="ECO:0007669"/>
    <property type="project" value="UniProtKB-UniRule"/>
</dbReference>
<evidence type="ECO:0000256" key="11">
    <source>
        <dbReference type="PROSITE-ProRule" id="PRU10040"/>
    </source>
</evidence>
<evidence type="ECO:0000256" key="9">
    <source>
        <dbReference type="ARBA" id="ARBA00047928"/>
    </source>
</evidence>
<evidence type="ECO:0000313" key="15">
    <source>
        <dbReference type="EMBL" id="KAH9305518.1"/>
    </source>
</evidence>
<dbReference type="OMA" id="VDGMANT"/>
<dbReference type="Pfam" id="PF01095">
    <property type="entry name" value="Pectinesterase"/>
    <property type="match status" value="1"/>
</dbReference>
<dbReference type="AlphaFoldDB" id="A0AA38FKX8"/>
<evidence type="ECO:0000256" key="4">
    <source>
        <dbReference type="ARBA" id="ARBA00013229"/>
    </source>
</evidence>
<keyword evidence="8" id="KW-0325">Glycoprotein</keyword>
<feature type="active site" evidence="11">
    <location>
        <position position="432"/>
    </location>
</feature>
<evidence type="ECO:0000313" key="16">
    <source>
        <dbReference type="Proteomes" id="UP000824469"/>
    </source>
</evidence>
<keyword evidence="13" id="KW-1133">Transmembrane helix</keyword>
<dbReference type="InterPro" id="IPR033131">
    <property type="entry name" value="Pectinesterase_Asp_AS"/>
</dbReference>
<feature type="domain" description="Pectinesterase inhibitor" evidence="14">
    <location>
        <begin position="77"/>
        <end position="231"/>
    </location>
</feature>
<evidence type="ECO:0000256" key="10">
    <source>
        <dbReference type="ARBA" id="ARBA00057335"/>
    </source>
</evidence>
<accession>A0AA38FKX8</accession>
<evidence type="ECO:0000256" key="7">
    <source>
        <dbReference type="ARBA" id="ARBA00023157"/>
    </source>
</evidence>
<evidence type="ECO:0000256" key="6">
    <source>
        <dbReference type="ARBA" id="ARBA00023085"/>
    </source>
</evidence>
<dbReference type="GO" id="GO:0045490">
    <property type="term" value="P:pectin catabolic process"/>
    <property type="evidence" value="ECO:0007669"/>
    <property type="project" value="UniProtKB-UniRule"/>
</dbReference>
<evidence type="ECO:0000256" key="1">
    <source>
        <dbReference type="ARBA" id="ARBA00005184"/>
    </source>
</evidence>
<dbReference type="InterPro" id="IPR035513">
    <property type="entry name" value="Invertase/methylesterase_inhib"/>
</dbReference>
<evidence type="ECO:0000256" key="8">
    <source>
        <dbReference type="ARBA" id="ARBA00023180"/>
    </source>
</evidence>
<dbReference type="InterPro" id="IPR006501">
    <property type="entry name" value="Pectinesterase_inhib_dom"/>
</dbReference>
<dbReference type="Pfam" id="PF04043">
    <property type="entry name" value="PMEI"/>
    <property type="match status" value="1"/>
</dbReference>
<comment type="similarity">
    <text evidence="3">In the C-terminal section; belongs to the pectinesterase family.</text>
</comment>
<dbReference type="Gene3D" id="2.160.20.10">
    <property type="entry name" value="Single-stranded right-handed beta-helix, Pectin lyase-like"/>
    <property type="match status" value="1"/>
</dbReference>
<name>A0AA38FKX8_TAXCH</name>
<keyword evidence="5 12" id="KW-0378">Hydrolase</keyword>
<evidence type="ECO:0000256" key="13">
    <source>
        <dbReference type="SAM" id="Phobius"/>
    </source>
</evidence>
<dbReference type="InterPro" id="IPR012334">
    <property type="entry name" value="Pectin_lyas_fold"/>
</dbReference>
<protein>
    <recommendedName>
        <fullName evidence="4 12">Pectinesterase</fullName>
        <ecNumber evidence="4 12">3.1.1.11</ecNumber>
    </recommendedName>
</protein>
<keyword evidence="6 12" id="KW-0063">Aspartyl esterase</keyword>
<reference evidence="15 16" key="1">
    <citation type="journal article" date="2021" name="Nat. Plants">
        <title>The Taxus genome provides insights into paclitaxel biosynthesis.</title>
        <authorList>
            <person name="Xiong X."/>
            <person name="Gou J."/>
            <person name="Liao Q."/>
            <person name="Li Y."/>
            <person name="Zhou Q."/>
            <person name="Bi G."/>
            <person name="Li C."/>
            <person name="Du R."/>
            <person name="Wang X."/>
            <person name="Sun T."/>
            <person name="Guo L."/>
            <person name="Liang H."/>
            <person name="Lu P."/>
            <person name="Wu Y."/>
            <person name="Zhang Z."/>
            <person name="Ro D.K."/>
            <person name="Shang Y."/>
            <person name="Huang S."/>
            <person name="Yan J."/>
        </authorList>
    </citation>
    <scope>NUCLEOTIDE SEQUENCE [LARGE SCALE GENOMIC DNA]</scope>
    <source>
        <strain evidence="15">Ta-2019</strain>
    </source>
</reference>
<dbReference type="PANTHER" id="PTHR31707">
    <property type="entry name" value="PECTINESTERASE"/>
    <property type="match status" value="1"/>
</dbReference>
<comment type="caution">
    <text evidence="15">The sequence shown here is derived from an EMBL/GenBank/DDBJ whole genome shotgun (WGS) entry which is preliminary data.</text>
</comment>
<dbReference type="Gene3D" id="1.20.140.40">
    <property type="entry name" value="Invertase/pectin methylesterase inhibitor family protein"/>
    <property type="match status" value="1"/>
</dbReference>
<comment type="function">
    <text evidence="10">Acts in the modification of cell walls via demethylesterification of cell wall pectin.</text>
</comment>
<evidence type="ECO:0000259" key="14">
    <source>
        <dbReference type="SMART" id="SM00856"/>
    </source>
</evidence>
<evidence type="ECO:0000256" key="12">
    <source>
        <dbReference type="RuleBase" id="RU000589"/>
    </source>
</evidence>
<dbReference type="SUPFAM" id="SSF101148">
    <property type="entry name" value="Plant invertase/pectin methylesterase inhibitor"/>
    <property type="match status" value="1"/>
</dbReference>
<keyword evidence="13" id="KW-0812">Transmembrane</keyword>
<dbReference type="FunFam" id="2.160.20.10:FF:000001">
    <property type="entry name" value="Pectinesterase"/>
    <property type="match status" value="1"/>
</dbReference>
<evidence type="ECO:0000256" key="3">
    <source>
        <dbReference type="ARBA" id="ARBA00007786"/>
    </source>
</evidence>
<evidence type="ECO:0000256" key="2">
    <source>
        <dbReference type="ARBA" id="ARBA00006027"/>
    </source>
</evidence>
<dbReference type="GO" id="GO:0004857">
    <property type="term" value="F:enzyme inhibitor activity"/>
    <property type="evidence" value="ECO:0007669"/>
    <property type="project" value="InterPro"/>
</dbReference>
<gene>
    <name evidence="15" type="ORF">KI387_009922</name>
</gene>
<proteinExistence type="inferred from homology"/>
<feature type="transmembrane region" description="Helical" evidence="13">
    <location>
        <begin position="36"/>
        <end position="58"/>
    </location>
</feature>
<keyword evidence="7" id="KW-1015">Disulfide bond</keyword>
<dbReference type="NCBIfam" id="TIGR01614">
    <property type="entry name" value="PME_inhib"/>
    <property type="match status" value="1"/>
</dbReference>
<dbReference type="FunFam" id="1.20.140.40:FF:000001">
    <property type="entry name" value="Pectinesterase"/>
    <property type="match status" value="1"/>
</dbReference>